<dbReference type="EMBL" id="JAIWYP010000010">
    <property type="protein sequence ID" value="KAH3747385.1"/>
    <property type="molecule type" value="Genomic_DNA"/>
</dbReference>
<protein>
    <recommendedName>
        <fullName evidence="2">HTH psq-type domain-containing protein</fullName>
    </recommendedName>
</protein>
<dbReference type="InterPro" id="IPR007889">
    <property type="entry name" value="HTH_Psq"/>
</dbReference>
<dbReference type="SUPFAM" id="SSF46689">
    <property type="entry name" value="Homeodomain-like"/>
    <property type="match status" value="1"/>
</dbReference>
<dbReference type="Proteomes" id="UP000828390">
    <property type="component" value="Unassembled WGS sequence"/>
</dbReference>
<sequence length="87" mass="9735">MTKWNNEAMAMAVKDVENGVSVRKAAEKYSVPKSTLSDRLTGRVEAGKSWGNESQLCMEDKKQLIGIATERAEMGTRWALASRKVRF</sequence>
<gene>
    <name evidence="3" type="ORF">DPMN_181810</name>
</gene>
<accession>A0A9D4I414</accession>
<evidence type="ECO:0000313" key="4">
    <source>
        <dbReference type="Proteomes" id="UP000828390"/>
    </source>
</evidence>
<organism evidence="3 4">
    <name type="scientific">Dreissena polymorpha</name>
    <name type="common">Zebra mussel</name>
    <name type="synonym">Mytilus polymorpha</name>
    <dbReference type="NCBI Taxonomy" id="45954"/>
    <lineage>
        <taxon>Eukaryota</taxon>
        <taxon>Metazoa</taxon>
        <taxon>Spiralia</taxon>
        <taxon>Lophotrochozoa</taxon>
        <taxon>Mollusca</taxon>
        <taxon>Bivalvia</taxon>
        <taxon>Autobranchia</taxon>
        <taxon>Heteroconchia</taxon>
        <taxon>Euheterodonta</taxon>
        <taxon>Imparidentia</taxon>
        <taxon>Neoheterodontei</taxon>
        <taxon>Myida</taxon>
        <taxon>Dreissenoidea</taxon>
        <taxon>Dreissenidae</taxon>
        <taxon>Dreissena</taxon>
    </lineage>
</organism>
<reference evidence="3" key="2">
    <citation type="submission" date="2020-11" db="EMBL/GenBank/DDBJ databases">
        <authorList>
            <person name="McCartney M.A."/>
            <person name="Auch B."/>
            <person name="Kono T."/>
            <person name="Mallez S."/>
            <person name="Becker A."/>
            <person name="Gohl D.M."/>
            <person name="Silverstein K.A.T."/>
            <person name="Koren S."/>
            <person name="Bechman K.B."/>
            <person name="Herman A."/>
            <person name="Abrahante J.E."/>
            <person name="Garbe J."/>
        </authorList>
    </citation>
    <scope>NUCLEOTIDE SEQUENCE</scope>
    <source>
        <strain evidence="3">Duluth1</strain>
        <tissue evidence="3">Whole animal</tissue>
    </source>
</reference>
<comment type="caution">
    <text evidence="3">The sequence shown here is derived from an EMBL/GenBank/DDBJ whole genome shotgun (WGS) entry which is preliminary data.</text>
</comment>
<keyword evidence="1" id="KW-0539">Nucleus</keyword>
<evidence type="ECO:0000313" key="3">
    <source>
        <dbReference type="EMBL" id="KAH3747385.1"/>
    </source>
</evidence>
<feature type="DNA-binding region" description="H-T-H motif" evidence="1">
    <location>
        <begin position="22"/>
        <end position="42"/>
    </location>
</feature>
<comment type="subcellular location">
    <subcellularLocation>
        <location evidence="1">Nucleus</location>
    </subcellularLocation>
</comment>
<proteinExistence type="predicted"/>
<dbReference type="GO" id="GO:0003677">
    <property type="term" value="F:DNA binding"/>
    <property type="evidence" value="ECO:0007669"/>
    <property type="project" value="UniProtKB-UniRule"/>
</dbReference>
<name>A0A9D4I414_DREPO</name>
<dbReference type="PROSITE" id="PS50960">
    <property type="entry name" value="HTH_PSQ"/>
    <property type="match status" value="1"/>
</dbReference>
<dbReference type="GO" id="GO:0005634">
    <property type="term" value="C:nucleus"/>
    <property type="evidence" value="ECO:0007669"/>
    <property type="project" value="UniProtKB-SubCell"/>
</dbReference>
<dbReference type="AlphaFoldDB" id="A0A9D4I414"/>
<evidence type="ECO:0000259" key="2">
    <source>
        <dbReference type="PROSITE" id="PS50960"/>
    </source>
</evidence>
<feature type="domain" description="HTH psq-type" evidence="2">
    <location>
        <begin position="1"/>
        <end position="46"/>
    </location>
</feature>
<dbReference type="Gene3D" id="1.10.10.60">
    <property type="entry name" value="Homeodomain-like"/>
    <property type="match status" value="1"/>
</dbReference>
<reference evidence="3" key="1">
    <citation type="journal article" date="2019" name="bioRxiv">
        <title>The Genome of the Zebra Mussel, Dreissena polymorpha: A Resource for Invasive Species Research.</title>
        <authorList>
            <person name="McCartney M.A."/>
            <person name="Auch B."/>
            <person name="Kono T."/>
            <person name="Mallez S."/>
            <person name="Zhang Y."/>
            <person name="Obille A."/>
            <person name="Becker A."/>
            <person name="Abrahante J.E."/>
            <person name="Garbe J."/>
            <person name="Badalamenti J.P."/>
            <person name="Herman A."/>
            <person name="Mangelson H."/>
            <person name="Liachko I."/>
            <person name="Sullivan S."/>
            <person name="Sone E.D."/>
            <person name="Koren S."/>
            <person name="Silverstein K.A.T."/>
            <person name="Beckman K.B."/>
            <person name="Gohl D.M."/>
        </authorList>
    </citation>
    <scope>NUCLEOTIDE SEQUENCE</scope>
    <source>
        <strain evidence="3">Duluth1</strain>
        <tissue evidence="3">Whole animal</tissue>
    </source>
</reference>
<dbReference type="Pfam" id="PF05225">
    <property type="entry name" value="HTH_psq"/>
    <property type="match status" value="1"/>
</dbReference>
<evidence type="ECO:0000256" key="1">
    <source>
        <dbReference type="PROSITE-ProRule" id="PRU00320"/>
    </source>
</evidence>
<keyword evidence="4" id="KW-1185">Reference proteome</keyword>
<dbReference type="InterPro" id="IPR009057">
    <property type="entry name" value="Homeodomain-like_sf"/>
</dbReference>
<keyword evidence="1" id="KW-0238">DNA-binding</keyword>